<evidence type="ECO:0000256" key="2">
    <source>
        <dbReference type="ARBA" id="ARBA00023125"/>
    </source>
</evidence>
<keyword evidence="2" id="KW-0238">DNA-binding</keyword>
<evidence type="ECO:0000313" key="6">
    <source>
        <dbReference type="Proteomes" id="UP001595974"/>
    </source>
</evidence>
<dbReference type="InterPro" id="IPR018062">
    <property type="entry name" value="HTH_AraC-typ_CS"/>
</dbReference>
<evidence type="ECO:0000259" key="4">
    <source>
        <dbReference type="PROSITE" id="PS01124"/>
    </source>
</evidence>
<dbReference type="InterPro" id="IPR009057">
    <property type="entry name" value="Homeodomain-like_sf"/>
</dbReference>
<evidence type="ECO:0000313" key="5">
    <source>
        <dbReference type="EMBL" id="MFC5770618.1"/>
    </source>
</evidence>
<keyword evidence="1" id="KW-0805">Transcription regulation</keyword>
<feature type="domain" description="HTH araC/xylS-type" evidence="4">
    <location>
        <begin position="223"/>
        <end position="323"/>
    </location>
</feature>
<dbReference type="InterPro" id="IPR050204">
    <property type="entry name" value="AraC_XylS_family_regulators"/>
</dbReference>
<dbReference type="PANTHER" id="PTHR46796">
    <property type="entry name" value="HTH-TYPE TRANSCRIPTIONAL ACTIVATOR RHAS-RELATED"/>
    <property type="match status" value="1"/>
</dbReference>
<proteinExistence type="predicted"/>
<dbReference type="Proteomes" id="UP001595974">
    <property type="component" value="Unassembled WGS sequence"/>
</dbReference>
<dbReference type="RefSeq" id="WP_096451339.1">
    <property type="nucleotide sequence ID" value="NZ_JBHSOG010000052.1"/>
</dbReference>
<evidence type="ECO:0000256" key="3">
    <source>
        <dbReference type="ARBA" id="ARBA00023163"/>
    </source>
</evidence>
<comment type="caution">
    <text evidence="5">The sequence shown here is derived from an EMBL/GenBank/DDBJ whole genome shotgun (WGS) entry which is preliminary data.</text>
</comment>
<protein>
    <submittedName>
        <fullName evidence="5">AraC family transcriptional regulator</fullName>
    </submittedName>
</protein>
<dbReference type="InterPro" id="IPR035418">
    <property type="entry name" value="AraC-bd_2"/>
</dbReference>
<gene>
    <name evidence="5" type="ORF">ACFPTN_14655</name>
</gene>
<evidence type="ECO:0000256" key="1">
    <source>
        <dbReference type="ARBA" id="ARBA00023015"/>
    </source>
</evidence>
<dbReference type="InterPro" id="IPR018060">
    <property type="entry name" value="HTH_AraC"/>
</dbReference>
<dbReference type="SMART" id="SM00342">
    <property type="entry name" value="HTH_ARAC"/>
    <property type="match status" value="1"/>
</dbReference>
<keyword evidence="6" id="KW-1185">Reference proteome</keyword>
<name>A0ABW1ATW6_9RHOO</name>
<dbReference type="SUPFAM" id="SSF46689">
    <property type="entry name" value="Homeodomain-like"/>
    <property type="match status" value="1"/>
</dbReference>
<keyword evidence="3" id="KW-0804">Transcription</keyword>
<dbReference type="PANTHER" id="PTHR46796:SF12">
    <property type="entry name" value="HTH-TYPE DNA-BINDING TRANSCRIPTIONAL ACTIVATOR EUTR"/>
    <property type="match status" value="1"/>
</dbReference>
<dbReference type="Gene3D" id="1.10.10.60">
    <property type="entry name" value="Homeodomain-like"/>
    <property type="match status" value="1"/>
</dbReference>
<dbReference type="Pfam" id="PF14525">
    <property type="entry name" value="AraC_binding_2"/>
    <property type="match status" value="1"/>
</dbReference>
<accession>A0ABW1ATW6</accession>
<organism evidence="5 6">
    <name type="scientific">Thauera sinica</name>
    <dbReference type="NCBI Taxonomy" id="2665146"/>
    <lineage>
        <taxon>Bacteria</taxon>
        <taxon>Pseudomonadati</taxon>
        <taxon>Pseudomonadota</taxon>
        <taxon>Betaproteobacteria</taxon>
        <taxon>Rhodocyclales</taxon>
        <taxon>Zoogloeaceae</taxon>
        <taxon>Thauera</taxon>
    </lineage>
</organism>
<dbReference type="PROSITE" id="PS01124">
    <property type="entry name" value="HTH_ARAC_FAMILY_2"/>
    <property type="match status" value="1"/>
</dbReference>
<reference evidence="6" key="1">
    <citation type="journal article" date="2019" name="Int. J. Syst. Evol. Microbiol.">
        <title>The Global Catalogue of Microorganisms (GCM) 10K type strain sequencing project: providing services to taxonomists for standard genome sequencing and annotation.</title>
        <authorList>
            <consortium name="The Broad Institute Genomics Platform"/>
            <consortium name="The Broad Institute Genome Sequencing Center for Infectious Disease"/>
            <person name="Wu L."/>
            <person name="Ma J."/>
        </authorList>
    </citation>
    <scope>NUCLEOTIDE SEQUENCE [LARGE SCALE GENOMIC DNA]</scope>
    <source>
        <strain evidence="6">SHR3</strain>
    </source>
</reference>
<dbReference type="PROSITE" id="PS00041">
    <property type="entry name" value="HTH_ARAC_FAMILY_1"/>
    <property type="match status" value="1"/>
</dbReference>
<sequence length="333" mass="37428">MAEARPESFELLRSTDLDETRQLVAGKFCEHRLALARADSVLDYAHRHTRVGQLSFGLMRYGAEVRIEPREPESFYLVQLTLAGADRMEVDARALDCTAALASVVGPDQSFRMNWSADCSKLAVRIEREALERHARSLLGDMRCPPLRFRPDMDVRRGGASVWMRTVQQLLAELGGAAGLLDSPLLQVQFEQLVMSGLLVWQPNSLSDLLGRPAPEPLPRHVRLAEEYMHANPGAPITVEELAGLTGVSVRTLYNGFRRHRGMTPMRYLKDLRMERVRQDLLDPGQPRSVTALAIRWGFLELGRFSADYRERYGELPSATLQRASPARLRPGA</sequence>
<dbReference type="Pfam" id="PF12833">
    <property type="entry name" value="HTH_18"/>
    <property type="match status" value="1"/>
</dbReference>
<dbReference type="EMBL" id="JBHSOG010000052">
    <property type="protein sequence ID" value="MFC5770618.1"/>
    <property type="molecule type" value="Genomic_DNA"/>
</dbReference>